<feature type="region of interest" description="Disordered" evidence="3">
    <location>
        <begin position="292"/>
        <end position="458"/>
    </location>
</feature>
<feature type="compositionally biased region" description="Basic residues" evidence="3">
    <location>
        <begin position="321"/>
        <end position="335"/>
    </location>
</feature>
<evidence type="ECO:0000313" key="4">
    <source>
        <dbReference type="EMBL" id="KAF3508970.1"/>
    </source>
</evidence>
<accession>A0A8S9P1M1</accession>
<protein>
    <submittedName>
        <fullName evidence="4">Uncharacterized protein</fullName>
    </submittedName>
</protein>
<proteinExistence type="predicted"/>
<keyword evidence="2" id="KW-0802">TPR repeat</keyword>
<dbReference type="PANTHER" id="PTHR14027:SF2">
    <property type="entry name" value="RNA POLYMERASE-ASSOCIATED PROTEIN CTR9 HOMOLOG"/>
    <property type="match status" value="1"/>
</dbReference>
<evidence type="ECO:0000313" key="5">
    <source>
        <dbReference type="Proteomes" id="UP000712600"/>
    </source>
</evidence>
<reference evidence="4" key="1">
    <citation type="submission" date="2019-12" db="EMBL/GenBank/DDBJ databases">
        <title>Genome sequencing and annotation of Brassica cretica.</title>
        <authorList>
            <person name="Studholme D.J."/>
            <person name="Sarris P."/>
        </authorList>
    </citation>
    <scope>NUCLEOTIDE SEQUENCE</scope>
    <source>
        <strain evidence="4">PFS-109/04</strain>
        <tissue evidence="4">Leaf</tissue>
    </source>
</reference>
<comment type="caution">
    <text evidence="4">The sequence shown here is derived from an EMBL/GenBank/DDBJ whole genome shotgun (WGS) entry which is preliminary data.</text>
</comment>
<feature type="compositionally biased region" description="Acidic residues" evidence="3">
    <location>
        <begin position="372"/>
        <end position="385"/>
    </location>
</feature>
<dbReference type="Gene3D" id="1.25.40.10">
    <property type="entry name" value="Tetratricopeptide repeat domain"/>
    <property type="match status" value="1"/>
</dbReference>
<feature type="compositionally biased region" description="Polar residues" evidence="3">
    <location>
        <begin position="425"/>
        <end position="438"/>
    </location>
</feature>
<feature type="compositionally biased region" description="Acidic residues" evidence="3">
    <location>
        <begin position="443"/>
        <end position="458"/>
    </location>
</feature>
<organism evidence="4 5">
    <name type="scientific">Brassica cretica</name>
    <name type="common">Mustard</name>
    <dbReference type="NCBI Taxonomy" id="69181"/>
    <lineage>
        <taxon>Eukaryota</taxon>
        <taxon>Viridiplantae</taxon>
        <taxon>Streptophyta</taxon>
        <taxon>Embryophyta</taxon>
        <taxon>Tracheophyta</taxon>
        <taxon>Spermatophyta</taxon>
        <taxon>Magnoliopsida</taxon>
        <taxon>eudicotyledons</taxon>
        <taxon>Gunneridae</taxon>
        <taxon>Pentapetalae</taxon>
        <taxon>rosids</taxon>
        <taxon>malvids</taxon>
        <taxon>Brassicales</taxon>
        <taxon>Brassicaceae</taxon>
        <taxon>Brassiceae</taxon>
        <taxon>Brassica</taxon>
    </lineage>
</organism>
<dbReference type="GO" id="GO:0016593">
    <property type="term" value="C:Cdc73/Paf1 complex"/>
    <property type="evidence" value="ECO:0007669"/>
    <property type="project" value="TreeGrafter"/>
</dbReference>
<dbReference type="InterPro" id="IPR031101">
    <property type="entry name" value="Ctr9"/>
</dbReference>
<dbReference type="GO" id="GO:0006368">
    <property type="term" value="P:transcription elongation by RNA polymerase II"/>
    <property type="evidence" value="ECO:0007669"/>
    <property type="project" value="TreeGrafter"/>
</dbReference>
<dbReference type="AlphaFoldDB" id="A0A8S9P1M1"/>
<feature type="compositionally biased region" description="Acidic residues" evidence="3">
    <location>
        <begin position="344"/>
        <end position="363"/>
    </location>
</feature>
<evidence type="ECO:0000256" key="3">
    <source>
        <dbReference type="SAM" id="MobiDB-lite"/>
    </source>
</evidence>
<dbReference type="SUPFAM" id="SSF48452">
    <property type="entry name" value="TPR-like"/>
    <property type="match status" value="1"/>
</dbReference>
<keyword evidence="1" id="KW-0677">Repeat</keyword>
<dbReference type="GO" id="GO:0006355">
    <property type="term" value="P:regulation of DNA-templated transcription"/>
    <property type="evidence" value="ECO:0007669"/>
    <property type="project" value="InterPro"/>
</dbReference>
<name>A0A8S9P1M1_BRACR</name>
<sequence length="458" mass="52220">MRKATKLDPRDAQAFVGLGELLISSDTGAALDAFKMARTLMKKGGQEVPIEVLNDIGALHFEKEEFESALDNFKEALGDGIWISFLDEKEKLEETGVSVQGYKDTGIFHRLIENGHSVDVPWNKVTTLFNMARLLEQLHKTETATFLYRLILFKYPGYIDAYLRLAASAKAQNNLPLAIELVRSTVTEAENAVRVFTQLSAASDLQVHGFDSKKIQTHVQYCTHLLEGAKVHREAAEREELQNRQRLEVARQAALAEEARRKAEEHRKYQLEKRKQEDELRRLKQEEEKIQRIKEQWKSNTHGSKRKDRTEDDDGEGRPGERKRKKGGKRRKKDKSSRARHYEDDDEEAPTMDDHNEVEDEDANTNYNREEENQEAEEPVDDDDAHDLLAAAGLEDPDADGVPASVARRRRALSSSDEEGELMESQPNASPQKENSPGRQEESNVEEEEEDANLNDEE</sequence>
<dbReference type="Proteomes" id="UP000712600">
    <property type="component" value="Unassembled WGS sequence"/>
</dbReference>
<evidence type="ECO:0000256" key="1">
    <source>
        <dbReference type="ARBA" id="ARBA00022737"/>
    </source>
</evidence>
<gene>
    <name evidence="4" type="ORF">F2Q69_00004375</name>
</gene>
<evidence type="ECO:0000256" key="2">
    <source>
        <dbReference type="ARBA" id="ARBA00022803"/>
    </source>
</evidence>
<dbReference type="EMBL" id="QGKX02001521">
    <property type="protein sequence ID" value="KAF3508970.1"/>
    <property type="molecule type" value="Genomic_DNA"/>
</dbReference>
<dbReference type="PANTHER" id="PTHR14027">
    <property type="entry name" value="RNA POLYMERASE-ASSOCIATED PROTEIN CTR9"/>
    <property type="match status" value="1"/>
</dbReference>
<dbReference type="GO" id="GO:0000993">
    <property type="term" value="F:RNA polymerase II complex binding"/>
    <property type="evidence" value="ECO:0007669"/>
    <property type="project" value="TreeGrafter"/>
</dbReference>
<dbReference type="InterPro" id="IPR011990">
    <property type="entry name" value="TPR-like_helical_dom_sf"/>
</dbReference>